<proteinExistence type="predicted"/>
<feature type="chain" id="PRO_5036987434" evidence="1">
    <location>
        <begin position="26"/>
        <end position="107"/>
    </location>
</feature>
<feature type="signal peptide" evidence="1">
    <location>
        <begin position="1"/>
        <end position="25"/>
    </location>
</feature>
<organism evidence="2 3">
    <name type="scientific">Patiria miniata</name>
    <name type="common">Bat star</name>
    <name type="synonym">Asterina miniata</name>
    <dbReference type="NCBI Taxonomy" id="46514"/>
    <lineage>
        <taxon>Eukaryota</taxon>
        <taxon>Metazoa</taxon>
        <taxon>Echinodermata</taxon>
        <taxon>Eleutherozoa</taxon>
        <taxon>Asterozoa</taxon>
        <taxon>Asteroidea</taxon>
        <taxon>Valvatacea</taxon>
        <taxon>Valvatida</taxon>
        <taxon>Asterinidae</taxon>
        <taxon>Patiria</taxon>
    </lineage>
</organism>
<evidence type="ECO:0000313" key="2">
    <source>
        <dbReference type="EnsemblMetazoa" id="XP_038076347.1"/>
    </source>
</evidence>
<dbReference type="Proteomes" id="UP000887568">
    <property type="component" value="Unplaced"/>
</dbReference>
<dbReference type="RefSeq" id="XP_038076347.1">
    <property type="nucleotide sequence ID" value="XM_038220419.1"/>
</dbReference>
<evidence type="ECO:0000313" key="3">
    <source>
        <dbReference type="Proteomes" id="UP000887568"/>
    </source>
</evidence>
<keyword evidence="1" id="KW-0732">Signal</keyword>
<evidence type="ECO:0000256" key="1">
    <source>
        <dbReference type="SAM" id="SignalP"/>
    </source>
</evidence>
<dbReference type="OMA" id="EPESCGM"/>
<dbReference type="EnsemblMetazoa" id="XM_038220419.1">
    <property type="protein sequence ID" value="XP_038076347.1"/>
    <property type="gene ID" value="LOC119744483"/>
</dbReference>
<dbReference type="AlphaFoldDB" id="A0A914BLK9"/>
<accession>A0A914BLK9</accession>
<sequence>MACSRLSYGILAVMMCLALITSISAAHRCDTCNNARCQEVCGGSLGVVGKRTLPRYPDFAAYIQDQIQKREPESCGMLDIYRAVPPSCYAKLDWLVSKAEDYLLHDE</sequence>
<dbReference type="GeneID" id="119744483"/>
<dbReference type="OrthoDB" id="10446128at2759"/>
<keyword evidence="3" id="KW-1185">Reference proteome</keyword>
<name>A0A914BLK9_PATMI</name>
<protein>
    <submittedName>
        <fullName evidence="2">Uncharacterized protein</fullName>
    </submittedName>
</protein>
<reference evidence="2" key="1">
    <citation type="submission" date="2022-11" db="UniProtKB">
        <authorList>
            <consortium name="EnsemblMetazoa"/>
        </authorList>
    </citation>
    <scope>IDENTIFICATION</scope>
</reference>